<name>A0A1S2XKJ9_CICAR</name>
<dbReference type="KEGG" id="cam:101492602"/>
<accession>A0A1S2XKJ9</accession>
<proteinExistence type="predicted"/>
<dbReference type="STRING" id="3827.A0A1S2XKJ9"/>
<evidence type="ECO:0000256" key="1">
    <source>
        <dbReference type="SAM" id="Phobius"/>
    </source>
</evidence>
<sequence length="166" mass="18045">MGEENSEPPAAAPAATFIEVTCRSTGKTVRFAAGTDAGFAVSLINRKLKGLNQLATHIEAVKDGEQEEEEETIAFGPTAILSNFGENWKLQTVLSFEERINGGIHGMAKQTPKDVSGDESRVPNQISSLYIVKTIFAFILIFVLAAIFTLFLDNLPELIVFVKSII</sequence>
<dbReference type="PANTHER" id="PTHR36396">
    <property type="entry name" value="MALTASE-GLUCOAMYLASE, INTESTINAL PROTEIN"/>
    <property type="match status" value="1"/>
</dbReference>
<dbReference type="eggNOG" id="ENOG502S2D4">
    <property type="taxonomic scope" value="Eukaryota"/>
</dbReference>
<organism evidence="2 3">
    <name type="scientific">Cicer arietinum</name>
    <name type="common">Chickpea</name>
    <name type="synonym">Garbanzo</name>
    <dbReference type="NCBI Taxonomy" id="3827"/>
    <lineage>
        <taxon>Eukaryota</taxon>
        <taxon>Viridiplantae</taxon>
        <taxon>Streptophyta</taxon>
        <taxon>Embryophyta</taxon>
        <taxon>Tracheophyta</taxon>
        <taxon>Spermatophyta</taxon>
        <taxon>Magnoliopsida</taxon>
        <taxon>eudicotyledons</taxon>
        <taxon>Gunneridae</taxon>
        <taxon>Pentapetalae</taxon>
        <taxon>rosids</taxon>
        <taxon>fabids</taxon>
        <taxon>Fabales</taxon>
        <taxon>Fabaceae</taxon>
        <taxon>Papilionoideae</taxon>
        <taxon>50 kb inversion clade</taxon>
        <taxon>NPAAA clade</taxon>
        <taxon>Hologalegina</taxon>
        <taxon>IRL clade</taxon>
        <taxon>Cicereae</taxon>
        <taxon>Cicer</taxon>
    </lineage>
</organism>
<evidence type="ECO:0000313" key="3">
    <source>
        <dbReference type="RefSeq" id="XP_004489654.1"/>
    </source>
</evidence>
<dbReference type="OrthoDB" id="1932454at2759"/>
<dbReference type="Proteomes" id="UP000087171">
    <property type="component" value="Chromosome Ca2"/>
</dbReference>
<dbReference type="GeneID" id="101492602"/>
<keyword evidence="1" id="KW-1133">Transmembrane helix</keyword>
<dbReference type="PANTHER" id="PTHR36396:SF1">
    <property type="entry name" value="MALTASE-GLUCOAMYLASE, INTESTINAL PROTEIN"/>
    <property type="match status" value="1"/>
</dbReference>
<protein>
    <submittedName>
        <fullName evidence="3">Uncharacterized protein LOC101492602</fullName>
    </submittedName>
</protein>
<dbReference type="RefSeq" id="XP_004489654.1">
    <property type="nucleotide sequence ID" value="XM_004489597.3"/>
</dbReference>
<reference evidence="3" key="2">
    <citation type="submission" date="2025-08" db="UniProtKB">
        <authorList>
            <consortium name="RefSeq"/>
        </authorList>
    </citation>
    <scope>IDENTIFICATION</scope>
    <source>
        <tissue evidence="3">Etiolated seedlings</tissue>
    </source>
</reference>
<keyword evidence="1" id="KW-0472">Membrane</keyword>
<dbReference type="PaxDb" id="3827-XP_004489654.1"/>
<reference evidence="2" key="1">
    <citation type="journal article" date="2013" name="Nat. Biotechnol.">
        <title>Draft genome sequence of chickpea (Cicer arietinum) provides a resource for trait improvement.</title>
        <authorList>
            <person name="Varshney R.K."/>
            <person name="Song C."/>
            <person name="Saxena R.K."/>
            <person name="Azam S."/>
            <person name="Yu S."/>
            <person name="Sharpe A.G."/>
            <person name="Cannon S."/>
            <person name="Baek J."/>
            <person name="Rosen B.D."/>
            <person name="Tar'an B."/>
            <person name="Millan T."/>
            <person name="Zhang X."/>
            <person name="Ramsay L.D."/>
            <person name="Iwata A."/>
            <person name="Wang Y."/>
            <person name="Nelson W."/>
            <person name="Farmer A.D."/>
            <person name="Gaur P.M."/>
            <person name="Soderlund C."/>
            <person name="Penmetsa R.V."/>
            <person name="Xu C."/>
            <person name="Bharti A.K."/>
            <person name="He W."/>
            <person name="Winter P."/>
            <person name="Zhao S."/>
            <person name="Hane J.K."/>
            <person name="Carrasquilla-Garcia N."/>
            <person name="Condie J.A."/>
            <person name="Upadhyaya H.D."/>
            <person name="Luo M.C."/>
            <person name="Thudi M."/>
            <person name="Gowda C.L."/>
            <person name="Singh N.P."/>
            <person name="Lichtenzveig J."/>
            <person name="Gali K.K."/>
            <person name="Rubio J."/>
            <person name="Nadarajan N."/>
            <person name="Dolezel J."/>
            <person name="Bansal K.C."/>
            <person name="Xu X."/>
            <person name="Edwards D."/>
            <person name="Zhang G."/>
            <person name="Kahl G."/>
            <person name="Gil J."/>
            <person name="Singh K.B."/>
            <person name="Datta S.K."/>
            <person name="Jackson S.A."/>
            <person name="Wang J."/>
            <person name="Cook D.R."/>
        </authorList>
    </citation>
    <scope>NUCLEOTIDE SEQUENCE [LARGE SCALE GENOMIC DNA]</scope>
    <source>
        <strain evidence="2">cv. CDC Frontier</strain>
    </source>
</reference>
<keyword evidence="1" id="KW-0812">Transmembrane</keyword>
<keyword evidence="2" id="KW-1185">Reference proteome</keyword>
<gene>
    <name evidence="3" type="primary">LOC101492602</name>
</gene>
<evidence type="ECO:0000313" key="2">
    <source>
        <dbReference type="Proteomes" id="UP000087171"/>
    </source>
</evidence>
<dbReference type="AlphaFoldDB" id="A0A1S2XKJ9"/>
<feature type="transmembrane region" description="Helical" evidence="1">
    <location>
        <begin position="130"/>
        <end position="152"/>
    </location>
</feature>